<reference evidence="7 8" key="1">
    <citation type="journal article" date="2016" name="Mol. Biol. Evol.">
        <title>Comparative Genomics of Early-Diverging Mushroom-Forming Fungi Provides Insights into the Origins of Lignocellulose Decay Capabilities.</title>
        <authorList>
            <person name="Nagy L.G."/>
            <person name="Riley R."/>
            <person name="Tritt A."/>
            <person name="Adam C."/>
            <person name="Daum C."/>
            <person name="Floudas D."/>
            <person name="Sun H."/>
            <person name="Yadav J.S."/>
            <person name="Pangilinan J."/>
            <person name="Larsson K.H."/>
            <person name="Matsuura K."/>
            <person name="Barry K."/>
            <person name="Labutti K."/>
            <person name="Kuo R."/>
            <person name="Ohm R.A."/>
            <person name="Bhattacharya S.S."/>
            <person name="Shirouzu T."/>
            <person name="Yoshinaga Y."/>
            <person name="Martin F.M."/>
            <person name="Grigoriev I.V."/>
            <person name="Hibbett D.S."/>
        </authorList>
    </citation>
    <scope>NUCLEOTIDE SEQUENCE [LARGE SCALE GENOMIC DNA]</scope>
    <source>
        <strain evidence="7 8">TUFC12733</strain>
    </source>
</reference>
<evidence type="ECO:0000313" key="7">
    <source>
        <dbReference type="EMBL" id="KZO98089.1"/>
    </source>
</evidence>
<evidence type="ECO:0000256" key="1">
    <source>
        <dbReference type="ARBA" id="ARBA00003253"/>
    </source>
</evidence>
<evidence type="ECO:0000256" key="4">
    <source>
        <dbReference type="ARBA" id="ARBA00015925"/>
    </source>
</evidence>
<dbReference type="AlphaFoldDB" id="A0A167NUH4"/>
<dbReference type="GO" id="GO:0009249">
    <property type="term" value="P:protein lipoylation"/>
    <property type="evidence" value="ECO:0007669"/>
    <property type="project" value="InterPro"/>
</dbReference>
<dbReference type="PROSITE" id="PS51733">
    <property type="entry name" value="BPL_LPL_CATALYTIC"/>
    <property type="match status" value="1"/>
</dbReference>
<accession>A0A167NUH4</accession>
<dbReference type="Proteomes" id="UP000076738">
    <property type="component" value="Unassembled WGS sequence"/>
</dbReference>
<dbReference type="Gene3D" id="3.30.930.10">
    <property type="entry name" value="Bira Bifunctional Protein, Domain 2"/>
    <property type="match status" value="1"/>
</dbReference>
<dbReference type="UniPathway" id="UPA00537">
    <property type="reaction ID" value="UER00595"/>
</dbReference>
<keyword evidence="7" id="KW-0808">Transferase</keyword>
<dbReference type="OrthoDB" id="201621at2759"/>
<feature type="compositionally biased region" description="Low complexity" evidence="5">
    <location>
        <begin position="1"/>
        <end position="12"/>
    </location>
</feature>
<evidence type="ECO:0000256" key="2">
    <source>
        <dbReference type="ARBA" id="ARBA00005085"/>
    </source>
</evidence>
<name>A0A167NUH4_CALVF</name>
<proteinExistence type="inferred from homology"/>
<evidence type="ECO:0000256" key="3">
    <source>
        <dbReference type="ARBA" id="ARBA00008242"/>
    </source>
</evidence>
<comment type="similarity">
    <text evidence="3">Belongs to the LplA family.</text>
</comment>
<dbReference type="STRING" id="1330018.A0A167NUH4"/>
<feature type="region of interest" description="Disordered" evidence="5">
    <location>
        <begin position="1"/>
        <end position="22"/>
    </location>
</feature>
<dbReference type="CDD" id="cd16443">
    <property type="entry name" value="LplA"/>
    <property type="match status" value="1"/>
</dbReference>
<organism evidence="7 8">
    <name type="scientific">Calocera viscosa (strain TUFC12733)</name>
    <dbReference type="NCBI Taxonomy" id="1330018"/>
    <lineage>
        <taxon>Eukaryota</taxon>
        <taxon>Fungi</taxon>
        <taxon>Dikarya</taxon>
        <taxon>Basidiomycota</taxon>
        <taxon>Agaricomycotina</taxon>
        <taxon>Dacrymycetes</taxon>
        <taxon>Dacrymycetales</taxon>
        <taxon>Dacrymycetaceae</taxon>
        <taxon>Calocera</taxon>
    </lineage>
</organism>
<dbReference type="Pfam" id="PF21948">
    <property type="entry name" value="LplA-B_cat"/>
    <property type="match status" value="1"/>
</dbReference>
<dbReference type="GO" id="GO:0016874">
    <property type="term" value="F:ligase activity"/>
    <property type="evidence" value="ECO:0007669"/>
    <property type="project" value="UniProtKB-KW"/>
</dbReference>
<evidence type="ECO:0000256" key="5">
    <source>
        <dbReference type="SAM" id="MobiDB-lite"/>
    </source>
</evidence>
<dbReference type="PANTHER" id="PTHR12561">
    <property type="entry name" value="LIPOATE-PROTEIN LIGASE"/>
    <property type="match status" value="1"/>
</dbReference>
<evidence type="ECO:0000313" key="8">
    <source>
        <dbReference type="Proteomes" id="UP000076738"/>
    </source>
</evidence>
<sequence>MRPTPLLLRLKSSPPPPPPKPLGRARIVLSTSLSPWHNLAYEDWLFRNTPADEPLLFLYRNRACVVIGRNQNPWLETAPSHLASLHIPLVRRRSGGGAVFHDPGNTNYSMMLPREHFARRPQAELVASALKAMGATRARVNERNDIYVGKYKMSPCLSFWPLLGDDHISGSAYKIISARAYHHGTMLLSTDTSALSAALRSPFENIMMTSRSVESVRAPVKSLQELGAAASEEGAELEGFTHEQFVEAMKERWVEKHGPAEELTVEEGEMEGIERVKKGVEELRTWEWTFGQTPLFELRGTLPLEGTKQTVMYKVYHGQITDIVFHDTAQPTAEERQLAGMLVDERAPFVEFMGQGGGEHVEEKVDDAEIA</sequence>
<protein>
    <recommendedName>
        <fullName evidence="4">Putative lipoate-protein ligase A</fullName>
    </recommendedName>
</protein>
<keyword evidence="8" id="KW-1185">Reference proteome</keyword>
<gene>
    <name evidence="7" type="ORF">CALVIDRAFT_597087</name>
</gene>
<dbReference type="EMBL" id="KV417277">
    <property type="protein sequence ID" value="KZO98089.1"/>
    <property type="molecule type" value="Genomic_DNA"/>
</dbReference>
<evidence type="ECO:0000259" key="6">
    <source>
        <dbReference type="PROSITE" id="PS51733"/>
    </source>
</evidence>
<keyword evidence="7" id="KW-0436">Ligase</keyword>
<dbReference type="InterPro" id="IPR045864">
    <property type="entry name" value="aa-tRNA-synth_II/BPL/LPL"/>
</dbReference>
<feature type="domain" description="BPL/LPL catalytic" evidence="6">
    <location>
        <begin position="50"/>
        <end position="242"/>
    </location>
</feature>
<dbReference type="SUPFAM" id="SSF55681">
    <property type="entry name" value="Class II aaRS and biotin synthetases"/>
    <property type="match status" value="1"/>
</dbReference>
<comment type="pathway">
    <text evidence="2">Protein modification; protein lipoylation via exogenous pathway; protein N(6)-(lipoyl)lysine from lipoate: step 2/2.</text>
</comment>
<dbReference type="GO" id="GO:0005739">
    <property type="term" value="C:mitochondrion"/>
    <property type="evidence" value="ECO:0007669"/>
    <property type="project" value="TreeGrafter"/>
</dbReference>
<dbReference type="InterPro" id="IPR004143">
    <property type="entry name" value="BPL_LPL_catalytic"/>
</dbReference>
<dbReference type="InterPro" id="IPR004562">
    <property type="entry name" value="LipoylTrfase_LipoateP_Ligase"/>
</dbReference>
<dbReference type="GO" id="GO:0017118">
    <property type="term" value="F:lipoyltransferase activity"/>
    <property type="evidence" value="ECO:0007669"/>
    <property type="project" value="TreeGrafter"/>
</dbReference>
<dbReference type="PANTHER" id="PTHR12561:SF3">
    <property type="entry name" value="LIPOYLTRANSFERASE 1, MITOCHONDRIAL"/>
    <property type="match status" value="1"/>
</dbReference>
<comment type="function">
    <text evidence="1">Catalyzes both the ATP-dependent activation of exogenously supplied lipoate to lipoyl-AMP and the transfer of the activated lipoyl onto the lipoyl domains of lipoate-dependent enzymes.</text>
</comment>